<organism evidence="1 2">
    <name type="scientific">Capsicum annuum</name>
    <name type="common">Capsicum pepper</name>
    <dbReference type="NCBI Taxonomy" id="4072"/>
    <lineage>
        <taxon>Eukaryota</taxon>
        <taxon>Viridiplantae</taxon>
        <taxon>Streptophyta</taxon>
        <taxon>Embryophyta</taxon>
        <taxon>Tracheophyta</taxon>
        <taxon>Spermatophyta</taxon>
        <taxon>Magnoliopsida</taxon>
        <taxon>eudicotyledons</taxon>
        <taxon>Gunneridae</taxon>
        <taxon>Pentapetalae</taxon>
        <taxon>asterids</taxon>
        <taxon>lamiids</taxon>
        <taxon>Solanales</taxon>
        <taxon>Solanaceae</taxon>
        <taxon>Solanoideae</taxon>
        <taxon>Capsiceae</taxon>
        <taxon>Capsicum</taxon>
    </lineage>
</organism>
<dbReference type="STRING" id="4072.A0A2G2YLI5"/>
<dbReference type="InterPro" id="IPR001015">
    <property type="entry name" value="Ferrochelatase"/>
</dbReference>
<proteinExistence type="predicted"/>
<reference evidence="1 2" key="1">
    <citation type="journal article" date="2014" name="Nat. Genet.">
        <title>Genome sequence of the hot pepper provides insights into the evolution of pungency in Capsicum species.</title>
        <authorList>
            <person name="Kim S."/>
            <person name="Park M."/>
            <person name="Yeom S.I."/>
            <person name="Kim Y.M."/>
            <person name="Lee J.M."/>
            <person name="Lee H.A."/>
            <person name="Seo E."/>
            <person name="Choi J."/>
            <person name="Cheong K."/>
            <person name="Kim K.T."/>
            <person name="Jung K."/>
            <person name="Lee G.W."/>
            <person name="Oh S.K."/>
            <person name="Bae C."/>
            <person name="Kim S.B."/>
            <person name="Lee H.Y."/>
            <person name="Kim S.Y."/>
            <person name="Kim M.S."/>
            <person name="Kang B.C."/>
            <person name="Jo Y.D."/>
            <person name="Yang H.B."/>
            <person name="Jeong H.J."/>
            <person name="Kang W.H."/>
            <person name="Kwon J.K."/>
            <person name="Shin C."/>
            <person name="Lim J.Y."/>
            <person name="Park J.H."/>
            <person name="Huh J.H."/>
            <person name="Kim J.S."/>
            <person name="Kim B.D."/>
            <person name="Cohen O."/>
            <person name="Paran I."/>
            <person name="Suh M.C."/>
            <person name="Lee S.B."/>
            <person name="Kim Y.K."/>
            <person name="Shin Y."/>
            <person name="Noh S.J."/>
            <person name="Park J."/>
            <person name="Seo Y.S."/>
            <person name="Kwon S.Y."/>
            <person name="Kim H.A."/>
            <person name="Park J.M."/>
            <person name="Kim H.J."/>
            <person name="Choi S.B."/>
            <person name="Bosland P.W."/>
            <person name="Reeves G."/>
            <person name="Jo S.H."/>
            <person name="Lee B.W."/>
            <person name="Cho H.T."/>
            <person name="Choi H.S."/>
            <person name="Lee M.S."/>
            <person name="Yu Y."/>
            <person name="Do Choi Y."/>
            <person name="Park B.S."/>
            <person name="van Deynze A."/>
            <person name="Ashrafi H."/>
            <person name="Hill T."/>
            <person name="Kim W.T."/>
            <person name="Pai H.S."/>
            <person name="Ahn H.K."/>
            <person name="Yeam I."/>
            <person name="Giovannoni J.J."/>
            <person name="Rose J.K."/>
            <person name="Sorensen I."/>
            <person name="Lee S.J."/>
            <person name="Kim R.W."/>
            <person name="Choi I.Y."/>
            <person name="Choi B.S."/>
            <person name="Lim J.S."/>
            <person name="Lee Y.H."/>
            <person name="Choi D."/>
        </authorList>
    </citation>
    <scope>NUCLEOTIDE SEQUENCE [LARGE SCALE GENOMIC DNA]</scope>
    <source>
        <strain evidence="2">cv. CM334</strain>
    </source>
</reference>
<name>A0A2G2YLI5_CAPAN</name>
<dbReference type="EMBL" id="AYRZ02000010">
    <property type="protein sequence ID" value="PHT70612.1"/>
    <property type="molecule type" value="Genomic_DNA"/>
</dbReference>
<comment type="caution">
    <text evidence="1">The sequence shown here is derived from an EMBL/GenBank/DDBJ whole genome shotgun (WGS) entry which is preliminary data.</text>
</comment>
<gene>
    <name evidence="1" type="ORF">T459_25716</name>
</gene>
<reference evidence="1 2" key="2">
    <citation type="journal article" date="2017" name="Genome Biol.">
        <title>New reference genome sequences of hot pepper reveal the massive evolution of plant disease-resistance genes by retroduplication.</title>
        <authorList>
            <person name="Kim S."/>
            <person name="Park J."/>
            <person name="Yeom S.I."/>
            <person name="Kim Y.M."/>
            <person name="Seo E."/>
            <person name="Kim K.T."/>
            <person name="Kim M.S."/>
            <person name="Lee J.M."/>
            <person name="Cheong K."/>
            <person name="Shin H.S."/>
            <person name="Kim S.B."/>
            <person name="Han K."/>
            <person name="Lee J."/>
            <person name="Park M."/>
            <person name="Lee H.A."/>
            <person name="Lee H.Y."/>
            <person name="Lee Y."/>
            <person name="Oh S."/>
            <person name="Lee J.H."/>
            <person name="Choi E."/>
            <person name="Choi E."/>
            <person name="Lee S.E."/>
            <person name="Jeon J."/>
            <person name="Kim H."/>
            <person name="Choi G."/>
            <person name="Song H."/>
            <person name="Lee J."/>
            <person name="Lee S.C."/>
            <person name="Kwon J.K."/>
            <person name="Lee H.Y."/>
            <person name="Koo N."/>
            <person name="Hong Y."/>
            <person name="Kim R.W."/>
            <person name="Kang W.H."/>
            <person name="Huh J.H."/>
            <person name="Kang B.C."/>
            <person name="Yang T.J."/>
            <person name="Lee Y.H."/>
            <person name="Bennetzen J.L."/>
            <person name="Choi D."/>
        </authorList>
    </citation>
    <scope>NUCLEOTIDE SEQUENCE [LARGE SCALE GENOMIC DNA]</scope>
    <source>
        <strain evidence="2">cv. CM334</strain>
    </source>
</reference>
<evidence type="ECO:0000313" key="2">
    <source>
        <dbReference type="Proteomes" id="UP000222542"/>
    </source>
</evidence>
<accession>A0A2G2YLI5</accession>
<dbReference type="PANTHER" id="PTHR11108:SF4">
    <property type="entry name" value="FERROCHELATASE-1, CHLOROPLASTIC_MITOCHONDRIAL"/>
    <property type="match status" value="1"/>
</dbReference>
<dbReference type="PANTHER" id="PTHR11108">
    <property type="entry name" value="FERROCHELATASE"/>
    <property type="match status" value="1"/>
</dbReference>
<protein>
    <submittedName>
        <fullName evidence="1">Uncharacterized protein</fullName>
    </submittedName>
</protein>
<sequence>MKSLPLLGSTIVTSLNFSFQDSFAKCVVTDEMVVMESKVDDTYFEVNHVFDDSSQRIVLRELQPISPFDIIHLPKLFRFLQQLLAQLIFVLQIPKSKVGHAAIGGDVTPRKKIIERASALKMELEGKEVRTTVCIAWLQGSVKSVTNLIERELRNFSRLEEIMVFLGSQGVPASYATGSCLDFVYIFVGCADEFINLVLHYVLEPGDKIIACLPTLSLYEFAALESCKNDHWYLNMIGSELEYGAAMGLSLLERFSDRLTLVLQ</sequence>
<dbReference type="GO" id="GO:0004325">
    <property type="term" value="F:ferrochelatase activity"/>
    <property type="evidence" value="ECO:0007669"/>
    <property type="project" value="InterPro"/>
</dbReference>
<dbReference type="Gramene" id="PHT70612">
    <property type="protein sequence ID" value="PHT70612"/>
    <property type="gene ID" value="T459_25716"/>
</dbReference>
<evidence type="ECO:0000313" key="1">
    <source>
        <dbReference type="EMBL" id="PHT70612.1"/>
    </source>
</evidence>
<dbReference type="AlphaFoldDB" id="A0A2G2YLI5"/>
<dbReference type="Proteomes" id="UP000222542">
    <property type="component" value="Unassembled WGS sequence"/>
</dbReference>
<dbReference type="GO" id="GO:0006783">
    <property type="term" value="P:heme biosynthetic process"/>
    <property type="evidence" value="ECO:0007669"/>
    <property type="project" value="InterPro"/>
</dbReference>
<keyword evidence="2" id="KW-1185">Reference proteome</keyword>